<reference evidence="7" key="1">
    <citation type="submission" date="2023-02" db="EMBL/GenBank/DDBJ databases">
        <title>Actinokineospora globicatena NBRC 15670.</title>
        <authorList>
            <person name="Ichikawa N."/>
            <person name="Sato H."/>
            <person name="Tonouchi N."/>
        </authorList>
    </citation>
    <scope>NUCLEOTIDE SEQUENCE</scope>
    <source>
        <strain evidence="7">NBRC 15670</strain>
    </source>
</reference>
<dbReference type="Pfam" id="PF18676">
    <property type="entry name" value="MBG_2"/>
    <property type="match status" value="1"/>
</dbReference>
<dbReference type="EC" id="3.2.1.1" evidence="2"/>
<evidence type="ECO:0000256" key="5">
    <source>
        <dbReference type="PIRSR" id="PIRSR637460-2"/>
    </source>
</evidence>
<evidence type="ECO:0000313" key="7">
    <source>
        <dbReference type="EMBL" id="GLW90007.1"/>
    </source>
</evidence>
<dbReference type="Gene3D" id="2.60.40.2810">
    <property type="match status" value="1"/>
</dbReference>
<keyword evidence="5" id="KW-1015">Disulfide bond</keyword>
<dbReference type="Gene3D" id="3.40.50.1110">
    <property type="entry name" value="SGNH hydrolase"/>
    <property type="match status" value="1"/>
</dbReference>
<sequence length="2689" mass="277897">MDLSDRRLLTRGLLLALLWMGVAVWAAAAAASFTLTVHPVLGSQYFTPNGDGHDDAVTIPYCLSGSAHVDITVVDAAGASVRVLETAASRPADPGCGYATTLTWDGKSDAGTVVPDGIYTVRIHAVSASGETADAAAQVGVESRTPGAITAPAPGDSVSGVLEWRFTPTPGINSTYVSLACGTVQLGGAGPQGGVFRGSADTTRCVPGANSVTATVFWTDPLGTTHTWVSPPTPISVDNPPQVTVWSESRRYFSPNGDGQADTVEVYYCLTKDAQVAATVTDSTGAVVRAISPAAAIGGTCFSFNNSLTWDGHTDLGQQAPNGVYRVTVTATDTLGQSSTDAVDVGVDSRVPGVLTSPTAGAEVPADLEWSFAPTPLFALGQVNLVCGDSQMGTLDLVTFTGTASSRECDPASGEVNAEVFWTDPFGASQWWVSPAVPVTFTAPPSVRIEESAHRYFSPNGDDQDDTAEVSYCLGRSAAVRLVVTDESASVVRTTAPTQVDNRRCGDGGPFVTWDGKNDAGVVVADGVYTVRVQATDAAGRTGFDTVQVGVDTRNPGTLTEPAAGSTVAGEVAWRFVPTPGFTADVVSLQCGDTNLVRVETPATFAGTVDTAPCASGANTFVAHVEWIDPFGAWRFWETPPTPVTVDNTPVVELRSAPVYFSPNGDGQEDTVVVRHCLSLPAAVSATVTNQAGVVVRSLPAVDTVPAPRCRTLDSVSWDGKNDTGQVVPDGEYAVRVRATGGTGRYTEGDVRVGVDSRIPGRVISPQAGDTLTGAASAVFAPTSGFPVGVVDITFDTGGATAIHGPSEDGLWRTTFHTGTLTPGPATMHTTVSWTDAFGMYHAWFAPQIAVAIDSVALPLSVSANPASGPAPLATTLRIDTSEPRAGTVHYSVSFGDGTPDAHGDISSPYATAQVPHTYATPGVRRAVVTVTNDAGASTSKTVDITATGAANTAPAASLTLDTTRGVAPLLVTATPTGEDPQGDPLTYTLDFGDGTAPASGALPRGTLGHTYSTAGTYLVRLTVSDGRLSAARTATVTVGLAEPLVANAGDDVVANEGTAVRFNGSAARPTTGIESYRWDFGDGATGTGVTTTHVYPTAGTYTAALTVTAAGETRQDTVFVKVIPRPPSSGLAITVTDTEDHLLGSADVLVERDGVTYPAVTDPAGMAFLHGLPDGTYTVYAGRTGYLPNKTTATIADNAGSARVALSPGEVAATNLTSEPMTREEVVAAGIDPDDPANANTYSFSVNVALDPGPEVTVTGYGGDGGFSQCPKVAGTQVTCDRRGATWRDGDNEVSLSASTVEEKPQLTWLVMPARASWLKEFFSVRMTVMNLADEPFTLADGVATLPLPAGLSLAPMAISQTESVPMGTISAHGSATAVWVLRGDAEGNYPLTASYTGSLEPLGKTVKVTATTARPLHVWGSSALTMTVDVDAKSDKTIPFEVRVSLNNVADVPVYNPAVEALPQRAEGFIYQPRERFKQGTDVINPGQSLTATYIVIPNREGEHDFTRSVVGSTAAGRSIPTKLVKHARGDRGDLGVDTQGRFLAKLRWTPIPGASEYQIFATGSDQTPFPDEPELVTTGTSAALVLPAGNQVFYAVSATVNGIPVMRHNLVGAEGTYGQPPKLKVTYDDDQAVDSVVDVSRAARKLKVRATDTDGQLPTLTWAPAAGATTDHVHCEPAAATANTSGLDCVLDQGGYRTEIVFSATDGEHDPTARSVLIGGQYVALGDSYSSGEGAVPTPSDLYDPRGDRPWFIDRDGTNTDTDLNSCHRSHHAYPYLLAGDSPTLSFHACSGAVIKNITEAKPGTRGGEAKPQVDHLDKHTSLVTLSIGGNDVGFSDIVGYCVKHGVFTRVANPCERENGPKLSDEVTKLRSTLTGVYDKVLDAAPNAQVYVMGYPRFFARPKPGETADRCPNWPVMGVTPADQLWINSEITHLNATIEQAISEVRGDLRARVRYVPVYDAFTGHEACRPDPMLNDVVPPPFKVPYSFHPSRAGHEALAAAMRETISGATPRAIQFGETQTRTAAVTAPGTTLTVSTAWPGSDVETSLVSPSGRVIDRSTVAADVTHDLSPTGERYVVTKAEPGQWTIRSYGADIADGGEPLTVLAEARAPVPPAPTVSAISSTTSTVAGATVGFTANATADVVWDFGDGTTSTVVNPTHVYTSTGVFTPTAIAVANSGARTVAALPPITVSAPPTPVASDQVVVTTTGIPVSVSLSGTVATGALEFRVATQPANGTLTGAGADLRYRPAPGYTGVDRFTFTASSGGHTSAPATVTILVQPGTGASTTTTVSATPARYGDTVTLSAAVSGAVGGTLTFTVDGTVVCSEVPLAGATCRVPGLGAGSHAVTAVYSGTPGYAASEGSGTAVVERAPLVVTANGKAIVAGDPIPALDATITGYVGGTGGVTGAAACTSTAAPKPPAGAYAITCTVGSLAAANYSFAEFRPATLTVTKRAATVAYSGPLSAPAGQVTLRGTVTAPAGTDRATVEFLLYSSTNTAMTTPDLRCTTPVGTPTCTLNLPADNWTVVTTIPATNGYLTAPPADPVVLSIYPPSTDRAAIGAGRTDSGTFGFVVGAKNGKPAGQSVYAYRAANGNHHLVRSTGWQGGTLTFGTDTVTFTTACQVTVLDPAGRPIPRLTERDLTCRIDAADKTTDTYTITIRRPNGSTYYQAPPSPLRAGAIAITRR</sequence>
<dbReference type="InterPro" id="IPR000601">
    <property type="entry name" value="PKD_dom"/>
</dbReference>
<dbReference type="InterPro" id="IPR022409">
    <property type="entry name" value="PKD/Chitinase_dom"/>
</dbReference>
<evidence type="ECO:0000259" key="6">
    <source>
        <dbReference type="PROSITE" id="PS50093"/>
    </source>
</evidence>
<comment type="catalytic activity">
    <reaction evidence="1">
        <text>Endohydrolysis of (1-&gt;4)-alpha-D-glucosidic linkages in polysaccharides containing three or more (1-&gt;4)-alpha-linked D-glucose units.</text>
        <dbReference type="EC" id="3.2.1.1"/>
    </reaction>
</comment>
<dbReference type="EMBL" id="BSSD01000001">
    <property type="protein sequence ID" value="GLW90007.1"/>
    <property type="molecule type" value="Genomic_DNA"/>
</dbReference>
<dbReference type="Pfam" id="PF00801">
    <property type="entry name" value="PKD"/>
    <property type="match status" value="1"/>
</dbReference>
<dbReference type="GO" id="GO:0004556">
    <property type="term" value="F:alpha-amylase activity"/>
    <property type="evidence" value="ECO:0007669"/>
    <property type="project" value="UniProtKB-EC"/>
</dbReference>
<evidence type="ECO:0000256" key="1">
    <source>
        <dbReference type="ARBA" id="ARBA00000548"/>
    </source>
</evidence>
<dbReference type="PANTHER" id="PTHR37981">
    <property type="entry name" value="LIPASE 2"/>
    <property type="match status" value="1"/>
</dbReference>
<dbReference type="InterPro" id="IPR035986">
    <property type="entry name" value="PKD_dom_sf"/>
</dbReference>
<dbReference type="InterPro" id="IPR013783">
    <property type="entry name" value="Ig-like_fold"/>
</dbReference>
<dbReference type="Pfam" id="PF13472">
    <property type="entry name" value="Lipase_GDSL_2"/>
    <property type="match status" value="1"/>
</dbReference>
<feature type="domain" description="PKD" evidence="6">
    <location>
        <begin position="1044"/>
        <end position="1109"/>
    </location>
</feature>
<accession>A0A9W6QK13</accession>
<dbReference type="InterPro" id="IPR037460">
    <property type="entry name" value="SEST-like"/>
</dbReference>
<dbReference type="Pfam" id="PF17963">
    <property type="entry name" value="Big_9"/>
    <property type="match status" value="1"/>
</dbReference>
<feature type="domain" description="PKD" evidence="6">
    <location>
        <begin position="2148"/>
        <end position="2187"/>
    </location>
</feature>
<comment type="caution">
    <text evidence="7">The sequence shown here is derived from an EMBL/GenBank/DDBJ whole genome shotgun (WGS) entry which is preliminary data.</text>
</comment>
<dbReference type="SUPFAM" id="SSF49452">
    <property type="entry name" value="Starch-binding domain-like"/>
    <property type="match status" value="1"/>
</dbReference>
<dbReference type="InterPro" id="IPR025965">
    <property type="entry name" value="FlgD/Vpr_Ig-like"/>
</dbReference>
<feature type="disulfide bond" evidence="5">
    <location>
        <begin position="1845"/>
        <end position="1858"/>
    </location>
</feature>
<dbReference type="PROSITE" id="PS50093">
    <property type="entry name" value="PKD"/>
    <property type="match status" value="4"/>
</dbReference>
<dbReference type="InterPro" id="IPR013830">
    <property type="entry name" value="SGNH_hydro"/>
</dbReference>
<feature type="disulfide bond" evidence="5">
    <location>
        <begin position="1770"/>
        <end position="1793"/>
    </location>
</feature>
<dbReference type="Pfam" id="PF18911">
    <property type="entry name" value="PKD_4"/>
    <property type="match status" value="3"/>
</dbReference>
<protein>
    <recommendedName>
        <fullName evidence="2">alpha-amylase</fullName>
        <ecNumber evidence="2">3.2.1.1</ecNumber>
    </recommendedName>
    <alternativeName>
        <fullName evidence="3">1,4-alpha-D-glucan glucanohydrolase</fullName>
    </alternativeName>
</protein>
<dbReference type="PANTHER" id="PTHR37981:SF1">
    <property type="entry name" value="SGNH HYDROLASE-TYPE ESTERASE DOMAIN-CONTAINING PROTEIN"/>
    <property type="match status" value="1"/>
</dbReference>
<dbReference type="SMART" id="SM00089">
    <property type="entry name" value="PKD"/>
    <property type="match status" value="4"/>
</dbReference>
<dbReference type="InterPro" id="IPR041286">
    <property type="entry name" value="MBG_2"/>
</dbReference>
<dbReference type="Pfam" id="PF13860">
    <property type="entry name" value="FlgD_ig"/>
    <property type="match status" value="3"/>
</dbReference>
<dbReference type="InterPro" id="IPR013784">
    <property type="entry name" value="Carb-bd-like_fold"/>
</dbReference>
<dbReference type="RefSeq" id="WP_285607667.1">
    <property type="nucleotide sequence ID" value="NZ_BSSD01000001.1"/>
</dbReference>
<dbReference type="SUPFAM" id="SSF49299">
    <property type="entry name" value="PKD domain"/>
    <property type="match status" value="4"/>
</dbReference>
<dbReference type="GO" id="GO:0005975">
    <property type="term" value="P:carbohydrate metabolic process"/>
    <property type="evidence" value="ECO:0007669"/>
    <property type="project" value="UniProtKB-ARBA"/>
</dbReference>
<feature type="domain" description="PKD" evidence="6">
    <location>
        <begin position="858"/>
        <end position="952"/>
    </location>
</feature>
<name>A0A9W6QK13_9PSEU</name>
<dbReference type="CDD" id="cd01823">
    <property type="entry name" value="SEST_like"/>
    <property type="match status" value="1"/>
</dbReference>
<evidence type="ECO:0000256" key="4">
    <source>
        <dbReference type="PIRSR" id="PIRSR637460-1"/>
    </source>
</evidence>
<evidence type="ECO:0000256" key="2">
    <source>
        <dbReference type="ARBA" id="ARBA00012595"/>
    </source>
</evidence>
<dbReference type="Gene3D" id="2.60.40.4070">
    <property type="match status" value="4"/>
</dbReference>
<feature type="active site" evidence="4">
    <location>
        <position position="1992"/>
    </location>
</feature>
<dbReference type="GO" id="GO:0004806">
    <property type="term" value="F:triacylglycerol lipase activity"/>
    <property type="evidence" value="ECO:0007669"/>
    <property type="project" value="TreeGrafter"/>
</dbReference>
<dbReference type="Proteomes" id="UP001165042">
    <property type="component" value="Unassembled WGS sequence"/>
</dbReference>
<dbReference type="Gene3D" id="2.60.40.10">
    <property type="entry name" value="Immunoglobulins"/>
    <property type="match status" value="5"/>
</dbReference>
<gene>
    <name evidence="7" type="ORF">Aglo03_08230</name>
</gene>
<proteinExistence type="predicted"/>
<evidence type="ECO:0000256" key="3">
    <source>
        <dbReference type="ARBA" id="ARBA00030238"/>
    </source>
</evidence>
<feature type="active site" description="Nucleophile" evidence="4">
    <location>
        <position position="1731"/>
    </location>
</feature>
<dbReference type="GO" id="GO:0030246">
    <property type="term" value="F:carbohydrate binding"/>
    <property type="evidence" value="ECO:0007669"/>
    <property type="project" value="InterPro"/>
</dbReference>
<dbReference type="Pfam" id="PF16640">
    <property type="entry name" value="Big_3_5"/>
    <property type="match status" value="1"/>
</dbReference>
<keyword evidence="8" id="KW-1185">Reference proteome</keyword>
<dbReference type="GO" id="GO:0019433">
    <property type="term" value="P:triglyceride catabolic process"/>
    <property type="evidence" value="ECO:0007669"/>
    <property type="project" value="TreeGrafter"/>
</dbReference>
<dbReference type="SUPFAM" id="SSF52266">
    <property type="entry name" value="SGNH hydrolase"/>
    <property type="match status" value="1"/>
</dbReference>
<dbReference type="Gene3D" id="2.60.40.1120">
    <property type="entry name" value="Carboxypeptidase-like, regulatory domain"/>
    <property type="match status" value="1"/>
</dbReference>
<organism evidence="7 8">
    <name type="scientific">Actinokineospora globicatena</name>
    <dbReference type="NCBI Taxonomy" id="103729"/>
    <lineage>
        <taxon>Bacteria</taxon>
        <taxon>Bacillati</taxon>
        <taxon>Actinomycetota</taxon>
        <taxon>Actinomycetes</taxon>
        <taxon>Pseudonocardiales</taxon>
        <taxon>Pseudonocardiaceae</taxon>
        <taxon>Actinokineospora</taxon>
    </lineage>
</organism>
<feature type="domain" description="PKD" evidence="6">
    <location>
        <begin position="983"/>
        <end position="1039"/>
    </location>
</feature>
<dbReference type="InterPro" id="IPR032109">
    <property type="entry name" value="Big_3_5"/>
</dbReference>
<dbReference type="CDD" id="cd00146">
    <property type="entry name" value="PKD"/>
    <property type="match status" value="3"/>
</dbReference>
<evidence type="ECO:0000313" key="8">
    <source>
        <dbReference type="Proteomes" id="UP001165042"/>
    </source>
</evidence>
<feature type="disulfide bond" evidence="5">
    <location>
        <begin position="1914"/>
        <end position="1971"/>
    </location>
</feature>
<dbReference type="InterPro" id="IPR036514">
    <property type="entry name" value="SGNH_hydro_sf"/>
</dbReference>